<proteinExistence type="predicted"/>
<dbReference type="EMBL" id="BARS01032696">
    <property type="protein sequence ID" value="GAG17459.1"/>
    <property type="molecule type" value="Genomic_DNA"/>
</dbReference>
<dbReference type="PROSITE" id="PS51257">
    <property type="entry name" value="PROKAR_LIPOPROTEIN"/>
    <property type="match status" value="1"/>
</dbReference>
<reference evidence="1" key="1">
    <citation type="journal article" date="2014" name="Front. Microbiol.">
        <title>High frequency of phylogenetically diverse reductive dehalogenase-homologous genes in deep subseafloor sedimentary metagenomes.</title>
        <authorList>
            <person name="Kawai M."/>
            <person name="Futagami T."/>
            <person name="Toyoda A."/>
            <person name="Takaki Y."/>
            <person name="Nishi S."/>
            <person name="Hori S."/>
            <person name="Arai W."/>
            <person name="Tsubouchi T."/>
            <person name="Morono Y."/>
            <person name="Uchiyama I."/>
            <person name="Ito T."/>
            <person name="Fujiyama A."/>
            <person name="Inagaki F."/>
            <person name="Takami H."/>
        </authorList>
    </citation>
    <scope>NUCLEOTIDE SEQUENCE</scope>
    <source>
        <strain evidence="1">Expedition CK06-06</strain>
    </source>
</reference>
<accession>X0VGP7</accession>
<dbReference type="AlphaFoldDB" id="X0VGP7"/>
<name>X0VGP7_9ZZZZ</name>
<evidence type="ECO:0000313" key="1">
    <source>
        <dbReference type="EMBL" id="GAG17459.1"/>
    </source>
</evidence>
<comment type="caution">
    <text evidence="1">The sequence shown here is derived from an EMBL/GenBank/DDBJ whole genome shotgun (WGS) entry which is preliminary data.</text>
</comment>
<sequence>MSDVPSRLAAFIAVLAIIAAACSSLRQPSPSAPIINSLAVLPLDNLMGDPEQRYFVEGMHEAITSNLSRLSALTVISRTSAIRYRNTKKLIPEIARELNVDA</sequence>
<protein>
    <submittedName>
        <fullName evidence="1">Uncharacterized protein</fullName>
    </submittedName>
</protein>
<organism evidence="1">
    <name type="scientific">marine sediment metagenome</name>
    <dbReference type="NCBI Taxonomy" id="412755"/>
    <lineage>
        <taxon>unclassified sequences</taxon>
        <taxon>metagenomes</taxon>
        <taxon>ecological metagenomes</taxon>
    </lineage>
</organism>
<feature type="non-terminal residue" evidence="1">
    <location>
        <position position="102"/>
    </location>
</feature>
<gene>
    <name evidence="1" type="ORF">S01H1_50730</name>
</gene>